<accession>A0AAV5S1V3</accession>
<comment type="similarity">
    <text evidence="1">Belongs to the MDM20/NAA25 family.</text>
</comment>
<comment type="caution">
    <text evidence="2">The sequence shown here is derived from an EMBL/GenBank/DDBJ whole genome shotgun (WGS) entry which is preliminary data.</text>
</comment>
<dbReference type="EMBL" id="BTGD01000011">
    <property type="protein sequence ID" value="GMM57282.1"/>
    <property type="molecule type" value="Genomic_DNA"/>
</dbReference>
<proteinExistence type="inferred from homology"/>
<reference evidence="2 3" key="1">
    <citation type="journal article" date="2023" name="Elife">
        <title>Identification of key yeast species and microbe-microbe interactions impacting larval growth of Drosophila in the wild.</title>
        <authorList>
            <person name="Mure A."/>
            <person name="Sugiura Y."/>
            <person name="Maeda R."/>
            <person name="Honda K."/>
            <person name="Sakurai N."/>
            <person name="Takahashi Y."/>
            <person name="Watada M."/>
            <person name="Katoh T."/>
            <person name="Gotoh A."/>
            <person name="Gotoh Y."/>
            <person name="Taniguchi I."/>
            <person name="Nakamura K."/>
            <person name="Hayashi T."/>
            <person name="Katayama T."/>
            <person name="Uemura T."/>
            <person name="Hattori Y."/>
        </authorList>
    </citation>
    <scope>NUCLEOTIDE SEQUENCE [LARGE SCALE GENOMIC DNA]</scope>
    <source>
        <strain evidence="2 3">KH-74</strain>
    </source>
</reference>
<protein>
    <submittedName>
        <fullName evidence="2">Mdm20 protein</fullName>
    </submittedName>
</protein>
<organism evidence="2 3">
    <name type="scientific">Maudiozyma humilis</name>
    <name type="common">Sour dough yeast</name>
    <name type="synonym">Kazachstania humilis</name>
    <dbReference type="NCBI Taxonomy" id="51915"/>
    <lineage>
        <taxon>Eukaryota</taxon>
        <taxon>Fungi</taxon>
        <taxon>Dikarya</taxon>
        <taxon>Ascomycota</taxon>
        <taxon>Saccharomycotina</taxon>
        <taxon>Saccharomycetes</taxon>
        <taxon>Saccharomycetales</taxon>
        <taxon>Saccharomycetaceae</taxon>
        <taxon>Maudiozyma</taxon>
    </lineage>
</organism>
<gene>
    <name evidence="2" type="ORF">DAKH74_038980</name>
</gene>
<dbReference type="InterPro" id="IPR019183">
    <property type="entry name" value="NAA25_NatB_aux_su"/>
</dbReference>
<dbReference type="PANTHER" id="PTHR22767">
    <property type="entry name" value="N-TERMINAL ACETYLTRANSFERASE-RELATED"/>
    <property type="match status" value="1"/>
</dbReference>
<evidence type="ECO:0000313" key="2">
    <source>
        <dbReference type="EMBL" id="GMM57282.1"/>
    </source>
</evidence>
<dbReference type="GO" id="GO:0031416">
    <property type="term" value="C:NatB complex"/>
    <property type="evidence" value="ECO:0007669"/>
    <property type="project" value="TreeGrafter"/>
</dbReference>
<keyword evidence="3" id="KW-1185">Reference proteome</keyword>
<sequence length="793" mass="89775">MSVWEKVQEQALQLIEKSSFKPCYALIEQHKARYPKAAYPQVLEAYTRYRQSPGKFNYEAVLGSTYGAAGKQYAIDRDTLALLHRFFFELGRFDEALGVYERANSRQPSFELSYLWFEQALKDLNFKQMGRAALQLTKFPKDSVLEPREYLFWNAISTVALFRFQKHRVSPQEAQVLPLLTYKGLLGAKPFKSTQEVIVFCTVCEELFPGTKSAEIVAEVLPRLQSSVDLYLKNFFLRHASEDDHQVVFDNCSAMLGSLDDFELMKRVVSSGRALGKVQAELSQLIDDKVGPKSRNARLIRFEMDLEYGAPKVTPDSLHYYLERFHNRPCCAVDIASYRDRIEPSVLEAAFAEFDVPSDLIHDSNALKLAVGSSDTAANYYTKHSKTLKSKPDTDYSQCATFVLDMARETLLSTEPALPQLLYVLSLLENYQRADPHNYETMVWLIALYVHLGLTPLAHSYYADLKVKNVQVDSMDFLLYSRYSTMLPDKSHDYLNRTLPEHNALYDVSLGRIAQFTNIAFDRKSYSKILGMLEFQDKLLKSTGRWGKVCESINLTYVCNDKRAVLLERVRADIARCDATGEFTLSDNRDWSIFGFAKELSKDKLPGTLATLNTDSEWIWLNLAKAFMLEAVPTGTKSALAEKLLAKLPEGCKPEEHLTASELESYNIVLDLYSNNGDNLAALVKNLNTGNSEHGSWRTIHDYLTSLATLKTLDNLKKIKDKELKSLIKQKLSALRDHCDDLFAEYKKQIVAACAALQSGPMHDQLSALGYAPLGPEALTASLLEVQKSVRNL</sequence>
<dbReference type="Proteomes" id="UP001377567">
    <property type="component" value="Unassembled WGS sequence"/>
</dbReference>
<evidence type="ECO:0000313" key="3">
    <source>
        <dbReference type="Proteomes" id="UP001377567"/>
    </source>
</evidence>
<dbReference type="PANTHER" id="PTHR22767:SF3">
    <property type="entry name" value="N-ALPHA-ACETYLTRANSFERASE 25, NATB AUXILIARY SUBUNIT"/>
    <property type="match status" value="1"/>
</dbReference>
<dbReference type="Pfam" id="PF09797">
    <property type="entry name" value="NatB_MDM20"/>
    <property type="match status" value="1"/>
</dbReference>
<dbReference type="AlphaFoldDB" id="A0AAV5S1V3"/>
<evidence type="ECO:0000256" key="1">
    <source>
        <dbReference type="ARBA" id="ARBA00006298"/>
    </source>
</evidence>
<name>A0AAV5S1V3_MAUHU</name>